<evidence type="ECO:0000313" key="2">
    <source>
        <dbReference type="EMBL" id="MDM7830165.1"/>
    </source>
</evidence>
<reference evidence="2 3" key="1">
    <citation type="submission" date="2023-06" db="EMBL/GenBank/DDBJ databases">
        <title>Cellulomonas sp. MW9 Whole genome sequence.</title>
        <authorList>
            <person name="Park S."/>
        </authorList>
    </citation>
    <scope>NUCLEOTIDE SEQUENCE [LARGE SCALE GENOMIC DNA]</scope>
    <source>
        <strain evidence="2 3">MW9</strain>
    </source>
</reference>
<keyword evidence="2" id="KW-0808">Transferase</keyword>
<dbReference type="PANTHER" id="PTHR43441">
    <property type="entry name" value="RIBOSOMAL-PROTEIN-SERINE ACETYLTRANSFERASE"/>
    <property type="match status" value="1"/>
</dbReference>
<dbReference type="EMBL" id="JAUCGR010000001">
    <property type="protein sequence ID" value="MDM7830165.1"/>
    <property type="molecule type" value="Genomic_DNA"/>
</dbReference>
<feature type="domain" description="N-acetyltransferase" evidence="1">
    <location>
        <begin position="20"/>
        <end position="189"/>
    </location>
</feature>
<proteinExistence type="predicted"/>
<dbReference type="Pfam" id="PF13302">
    <property type="entry name" value="Acetyltransf_3"/>
    <property type="match status" value="1"/>
</dbReference>
<dbReference type="InterPro" id="IPR051908">
    <property type="entry name" value="Ribosomal_N-acetyltransferase"/>
</dbReference>
<evidence type="ECO:0000313" key="3">
    <source>
        <dbReference type="Proteomes" id="UP001321453"/>
    </source>
</evidence>
<dbReference type="InterPro" id="IPR016181">
    <property type="entry name" value="Acyl_CoA_acyltransferase"/>
</dbReference>
<sequence>MTALADLWPPAALVVTDGELTLRAIDDTLLVGLAELAAEGVHDPASMPFVVPWTRGTRLEIARSVLTYQWGVRSRLSPESWALELAVLRGDELLGVQAISAETFPALRVAESGSWLGRRHHGRGVGTRMRLLVLHLLFDQLGAQLATTSAFVDNPASQAVTSRLGYTSNGQDLVLREGASAVSRRYRLARSDWLERPAEHKLDVRYEGLPALREFLQIT</sequence>
<keyword evidence="3" id="KW-1185">Reference proteome</keyword>
<dbReference type="RefSeq" id="WP_289444917.1">
    <property type="nucleotide sequence ID" value="NZ_JAUCGR010000001.1"/>
</dbReference>
<evidence type="ECO:0000259" key="1">
    <source>
        <dbReference type="PROSITE" id="PS51186"/>
    </source>
</evidence>
<organism evidence="2 3">
    <name type="scientific">Cellulomonas edaphi</name>
    <dbReference type="NCBI Taxonomy" id="3053468"/>
    <lineage>
        <taxon>Bacteria</taxon>
        <taxon>Bacillati</taxon>
        <taxon>Actinomycetota</taxon>
        <taxon>Actinomycetes</taxon>
        <taxon>Micrococcales</taxon>
        <taxon>Cellulomonadaceae</taxon>
        <taxon>Cellulomonas</taxon>
    </lineage>
</organism>
<dbReference type="EC" id="2.-.-.-" evidence="2"/>
<dbReference type="PROSITE" id="PS51186">
    <property type="entry name" value="GNAT"/>
    <property type="match status" value="1"/>
</dbReference>
<dbReference type="PANTHER" id="PTHR43441:SF11">
    <property type="entry name" value="RIBOSOMAL-PROTEIN-SERINE ACETYLTRANSFERASE"/>
    <property type="match status" value="1"/>
</dbReference>
<gene>
    <name evidence="2" type="ORF">QRT05_02365</name>
</gene>
<protein>
    <submittedName>
        <fullName evidence="2">GNAT family protein</fullName>
        <ecNumber evidence="2">2.-.-.-</ecNumber>
    </submittedName>
</protein>
<name>A0ABT7S3H4_9CELL</name>
<dbReference type="Gene3D" id="3.40.630.30">
    <property type="match status" value="1"/>
</dbReference>
<dbReference type="InterPro" id="IPR000182">
    <property type="entry name" value="GNAT_dom"/>
</dbReference>
<dbReference type="Proteomes" id="UP001321453">
    <property type="component" value="Unassembled WGS sequence"/>
</dbReference>
<dbReference type="SUPFAM" id="SSF55729">
    <property type="entry name" value="Acyl-CoA N-acyltransferases (Nat)"/>
    <property type="match status" value="1"/>
</dbReference>
<dbReference type="GO" id="GO:0016740">
    <property type="term" value="F:transferase activity"/>
    <property type="evidence" value="ECO:0007669"/>
    <property type="project" value="UniProtKB-KW"/>
</dbReference>
<accession>A0ABT7S3H4</accession>
<comment type="caution">
    <text evidence="2">The sequence shown here is derived from an EMBL/GenBank/DDBJ whole genome shotgun (WGS) entry which is preliminary data.</text>
</comment>